<evidence type="ECO:0000313" key="5">
    <source>
        <dbReference type="Proteomes" id="UP001642360"/>
    </source>
</evidence>
<evidence type="ECO:0000313" key="3">
    <source>
        <dbReference type="EMBL" id="CAK9136497.1"/>
    </source>
</evidence>
<gene>
    <name evidence="4" type="ORF">ILEXP_LOCUS23397</name>
    <name evidence="3" type="ORF">ILEXP_LOCUS3480</name>
</gene>
<feature type="region of interest" description="Disordered" evidence="1">
    <location>
        <begin position="184"/>
        <end position="210"/>
    </location>
</feature>
<reference evidence="4 5" key="1">
    <citation type="submission" date="2024-02" db="EMBL/GenBank/DDBJ databases">
        <authorList>
            <person name="Vignale AGUSTIN F."/>
            <person name="Sosa J E."/>
            <person name="Modenutti C."/>
        </authorList>
    </citation>
    <scope>NUCLEOTIDE SEQUENCE [LARGE SCALE GENOMIC DNA]</scope>
</reference>
<dbReference type="FunFam" id="1.10.287.110:FF:000145">
    <property type="entry name" value="Chaperone protein dnaJ 20, chloroplastic"/>
    <property type="match status" value="1"/>
</dbReference>
<dbReference type="CDD" id="cd06257">
    <property type="entry name" value="DnaJ"/>
    <property type="match status" value="1"/>
</dbReference>
<proteinExistence type="predicted"/>
<dbReference type="EMBL" id="CAUOFW020002621">
    <property type="protein sequence ID" value="CAK9155026.1"/>
    <property type="molecule type" value="Genomic_DNA"/>
</dbReference>
<protein>
    <recommendedName>
        <fullName evidence="2">J domain-containing protein</fullName>
    </recommendedName>
</protein>
<dbReference type="Pfam" id="PF00226">
    <property type="entry name" value="DnaJ"/>
    <property type="match status" value="1"/>
</dbReference>
<dbReference type="PROSITE" id="PS00636">
    <property type="entry name" value="DNAJ_1"/>
    <property type="match status" value="1"/>
</dbReference>
<organism evidence="4 5">
    <name type="scientific">Ilex paraguariensis</name>
    <name type="common">yerba mate</name>
    <dbReference type="NCBI Taxonomy" id="185542"/>
    <lineage>
        <taxon>Eukaryota</taxon>
        <taxon>Viridiplantae</taxon>
        <taxon>Streptophyta</taxon>
        <taxon>Embryophyta</taxon>
        <taxon>Tracheophyta</taxon>
        <taxon>Spermatophyta</taxon>
        <taxon>Magnoliopsida</taxon>
        <taxon>eudicotyledons</taxon>
        <taxon>Gunneridae</taxon>
        <taxon>Pentapetalae</taxon>
        <taxon>asterids</taxon>
        <taxon>campanulids</taxon>
        <taxon>Aquifoliales</taxon>
        <taxon>Aquifoliaceae</taxon>
        <taxon>Ilex</taxon>
    </lineage>
</organism>
<dbReference type="EMBL" id="CAUOFW020000759">
    <property type="protein sequence ID" value="CAK9136497.1"/>
    <property type="molecule type" value="Genomic_DNA"/>
</dbReference>
<evidence type="ECO:0000256" key="1">
    <source>
        <dbReference type="SAM" id="MobiDB-lite"/>
    </source>
</evidence>
<feature type="domain" description="J" evidence="2">
    <location>
        <begin position="79"/>
        <end position="146"/>
    </location>
</feature>
<dbReference type="Proteomes" id="UP001642360">
    <property type="component" value="Unassembled WGS sequence"/>
</dbReference>
<dbReference type="InterPro" id="IPR018253">
    <property type="entry name" value="DnaJ_domain_CS"/>
</dbReference>
<comment type="caution">
    <text evidence="4">The sequence shown here is derived from an EMBL/GenBank/DDBJ whole genome shotgun (WGS) entry which is preliminary data.</text>
</comment>
<name>A0ABC8SCU7_9AQUA</name>
<dbReference type="InterPro" id="IPR036869">
    <property type="entry name" value="J_dom_sf"/>
</dbReference>
<dbReference type="SUPFAM" id="SSF46565">
    <property type="entry name" value="Chaperone J-domain"/>
    <property type="match status" value="1"/>
</dbReference>
<sequence>MCCNYGVISRSDLRFSLLPPPTATLISCHPHPFPRLAYRTHRPLYRIFLHTRSVSFTTKATINDASVTSPPPPLSEFMSFYDLLGIPETGTLLEIKQAYKQLARKYHPDVSPPDRVDEYTRRFIRVQEAYETLSDPNRRASYDRDMAKGLHLAFSARRRFQNHEMEEKSEWKIRWQSQLSELKRRSMKEDTGENMSWAARMRRQRNESST</sequence>
<dbReference type="PANTHER" id="PTHR45090:SF4">
    <property type="entry name" value="J DOMAIN-CONTAINING PROTEIN"/>
    <property type="match status" value="1"/>
</dbReference>
<dbReference type="AlphaFoldDB" id="A0ABC8SCU7"/>
<dbReference type="PANTHER" id="PTHR45090">
    <property type="entry name" value="CHAPERONE PROTEIN DNAJ 20 CHLOROPLASTIC"/>
    <property type="match status" value="1"/>
</dbReference>
<dbReference type="SMART" id="SM00271">
    <property type="entry name" value="DnaJ"/>
    <property type="match status" value="1"/>
</dbReference>
<dbReference type="PRINTS" id="PR00625">
    <property type="entry name" value="JDOMAIN"/>
</dbReference>
<dbReference type="InterPro" id="IPR053232">
    <property type="entry name" value="DnaJ_C/III_chloroplastic"/>
</dbReference>
<accession>A0ABC8SCU7</accession>
<dbReference type="InterPro" id="IPR001623">
    <property type="entry name" value="DnaJ_domain"/>
</dbReference>
<evidence type="ECO:0000259" key="2">
    <source>
        <dbReference type="PROSITE" id="PS50076"/>
    </source>
</evidence>
<keyword evidence="5" id="KW-1185">Reference proteome</keyword>
<dbReference type="PROSITE" id="PS50076">
    <property type="entry name" value="DNAJ_2"/>
    <property type="match status" value="1"/>
</dbReference>
<dbReference type="Gene3D" id="1.10.287.110">
    <property type="entry name" value="DnaJ domain"/>
    <property type="match status" value="1"/>
</dbReference>
<evidence type="ECO:0000313" key="4">
    <source>
        <dbReference type="EMBL" id="CAK9155026.1"/>
    </source>
</evidence>